<name>A0A5B9QWW3_9BACT</name>
<evidence type="ECO:0000259" key="2">
    <source>
        <dbReference type="Pfam" id="PF13439"/>
    </source>
</evidence>
<evidence type="ECO:0000259" key="1">
    <source>
        <dbReference type="Pfam" id="PF00534"/>
    </source>
</evidence>
<dbReference type="AlphaFoldDB" id="A0A5B9QWW3"/>
<protein>
    <submittedName>
        <fullName evidence="3">Alpha-D-kanosaminyltransferase</fullName>
        <ecNumber evidence="3">2.4.1.301</ecNumber>
    </submittedName>
</protein>
<dbReference type="EMBL" id="CP042914">
    <property type="protein sequence ID" value="QEG42492.1"/>
    <property type="molecule type" value="Genomic_DNA"/>
</dbReference>
<organism evidence="3 4">
    <name type="scientific">Roseimaritima ulvae</name>
    <dbReference type="NCBI Taxonomy" id="980254"/>
    <lineage>
        <taxon>Bacteria</taxon>
        <taxon>Pseudomonadati</taxon>
        <taxon>Planctomycetota</taxon>
        <taxon>Planctomycetia</taxon>
        <taxon>Pirellulales</taxon>
        <taxon>Pirellulaceae</taxon>
        <taxon>Roseimaritima</taxon>
    </lineage>
</organism>
<evidence type="ECO:0000313" key="3">
    <source>
        <dbReference type="EMBL" id="QEG42492.1"/>
    </source>
</evidence>
<dbReference type="InterPro" id="IPR001296">
    <property type="entry name" value="Glyco_trans_1"/>
</dbReference>
<sequence>MNSKIVIPQPSFNLLAVGHEASRTGAPLLLLEFLRWVKHHQSCLVRCGLGKDGALFDDFQAVCDSEVIRPIDRSSFQQRIKNRLKRFVATDDPVARWLDQSGDPSVLYVNSIASIRSLRLIRKHLPRTPFVIHVHELTSLMRRFEAKQGISQELADAAKVIAASRGVRDALIDEFDLDANRIEIVYEYLCRGMPRREEAPETRARVRSELGITDQIVCLSLGSQEWRKGVDFLPSIARQCGQRGCDAVFLWAGQETPGRTLQQMKLDAERAGVGDRVHFLGEVDNPTDYLSAADIFLLPSREDPFPLAMLEAAAWQLPIICFERSGGAPEFVAGGAGISVPYLDIVAISEAIVELSRNPEKRAKMAEIGRTQVMEKHQLDDASTAIWQILCSAASASGVAGLSPSSSG</sequence>
<proteinExistence type="predicted"/>
<dbReference type="Gene3D" id="3.40.50.2000">
    <property type="entry name" value="Glycogen Phosphorylase B"/>
    <property type="match status" value="2"/>
</dbReference>
<dbReference type="SUPFAM" id="SSF53756">
    <property type="entry name" value="UDP-Glycosyltransferase/glycogen phosphorylase"/>
    <property type="match status" value="1"/>
</dbReference>
<feature type="domain" description="Glycosyltransferase subfamily 4-like N-terminal" evidence="2">
    <location>
        <begin position="76"/>
        <end position="186"/>
    </location>
</feature>
<dbReference type="Proteomes" id="UP000325286">
    <property type="component" value="Chromosome"/>
</dbReference>
<dbReference type="KEGG" id="rul:UC8_45310"/>
<dbReference type="InterPro" id="IPR028098">
    <property type="entry name" value="Glyco_trans_4-like_N"/>
</dbReference>
<dbReference type="OrthoDB" id="290149at2"/>
<feature type="domain" description="Glycosyl transferase family 1" evidence="1">
    <location>
        <begin position="207"/>
        <end position="371"/>
    </location>
</feature>
<dbReference type="CDD" id="cd03801">
    <property type="entry name" value="GT4_PimA-like"/>
    <property type="match status" value="1"/>
</dbReference>
<evidence type="ECO:0000313" key="4">
    <source>
        <dbReference type="Proteomes" id="UP000325286"/>
    </source>
</evidence>
<accession>A0A5B9QWW3</accession>
<keyword evidence="3" id="KW-0328">Glycosyltransferase</keyword>
<keyword evidence="4" id="KW-1185">Reference proteome</keyword>
<reference evidence="3 4" key="1">
    <citation type="submission" date="2019-08" db="EMBL/GenBank/DDBJ databases">
        <title>Deep-cultivation of Planctomycetes and their phenomic and genomic characterization uncovers novel biology.</title>
        <authorList>
            <person name="Wiegand S."/>
            <person name="Jogler M."/>
            <person name="Boedeker C."/>
            <person name="Pinto D."/>
            <person name="Vollmers J."/>
            <person name="Rivas-Marin E."/>
            <person name="Kohn T."/>
            <person name="Peeters S.H."/>
            <person name="Heuer A."/>
            <person name="Rast P."/>
            <person name="Oberbeckmann S."/>
            <person name="Bunk B."/>
            <person name="Jeske O."/>
            <person name="Meyerdierks A."/>
            <person name="Storesund J.E."/>
            <person name="Kallscheuer N."/>
            <person name="Luecker S."/>
            <person name="Lage O.M."/>
            <person name="Pohl T."/>
            <person name="Merkel B.J."/>
            <person name="Hornburger P."/>
            <person name="Mueller R.-W."/>
            <person name="Bruemmer F."/>
            <person name="Labrenz M."/>
            <person name="Spormann A.M."/>
            <person name="Op den Camp H."/>
            <person name="Overmann J."/>
            <person name="Amann R."/>
            <person name="Jetten M.S.M."/>
            <person name="Mascher T."/>
            <person name="Medema M.H."/>
            <person name="Devos D.P."/>
            <person name="Kaster A.-K."/>
            <person name="Ovreas L."/>
            <person name="Rohde M."/>
            <person name="Galperin M.Y."/>
            <person name="Jogler C."/>
        </authorList>
    </citation>
    <scope>NUCLEOTIDE SEQUENCE [LARGE SCALE GENOMIC DNA]</scope>
    <source>
        <strain evidence="3 4">UC8</strain>
    </source>
</reference>
<dbReference type="RefSeq" id="WP_084425956.1">
    <property type="nucleotide sequence ID" value="NZ_CP042914.1"/>
</dbReference>
<dbReference type="Pfam" id="PF13439">
    <property type="entry name" value="Glyco_transf_4"/>
    <property type="match status" value="1"/>
</dbReference>
<keyword evidence="3" id="KW-0808">Transferase</keyword>
<gene>
    <name evidence="3" type="primary">kanE_4</name>
    <name evidence="3" type="ORF">UC8_45310</name>
</gene>
<dbReference type="PANTHER" id="PTHR12526">
    <property type="entry name" value="GLYCOSYLTRANSFERASE"/>
    <property type="match status" value="1"/>
</dbReference>
<dbReference type="EC" id="2.4.1.301" evidence="3"/>
<dbReference type="GO" id="GO:0016757">
    <property type="term" value="F:glycosyltransferase activity"/>
    <property type="evidence" value="ECO:0007669"/>
    <property type="project" value="UniProtKB-KW"/>
</dbReference>
<dbReference type="Pfam" id="PF00534">
    <property type="entry name" value="Glycos_transf_1"/>
    <property type="match status" value="1"/>
</dbReference>